<reference evidence="1" key="1">
    <citation type="journal article" date="2020" name="Nature">
        <title>Giant virus diversity and host interactions through global metagenomics.</title>
        <authorList>
            <person name="Schulz F."/>
            <person name="Roux S."/>
            <person name="Paez-Espino D."/>
            <person name="Jungbluth S."/>
            <person name="Walsh D.A."/>
            <person name="Denef V.J."/>
            <person name="McMahon K.D."/>
            <person name="Konstantinidis K.T."/>
            <person name="Eloe-Fadrosh E.A."/>
            <person name="Kyrpides N.C."/>
            <person name="Woyke T."/>
        </authorList>
    </citation>
    <scope>NUCLEOTIDE SEQUENCE</scope>
    <source>
        <strain evidence="1">GVMAG-M-3300013006-15</strain>
    </source>
</reference>
<evidence type="ECO:0000313" key="1">
    <source>
        <dbReference type="EMBL" id="QHS91756.1"/>
    </source>
</evidence>
<accession>A0A6C0BHV6</accession>
<proteinExistence type="predicted"/>
<dbReference type="AlphaFoldDB" id="A0A6C0BHV6"/>
<organism evidence="1">
    <name type="scientific">viral metagenome</name>
    <dbReference type="NCBI Taxonomy" id="1070528"/>
    <lineage>
        <taxon>unclassified sequences</taxon>
        <taxon>metagenomes</taxon>
        <taxon>organismal metagenomes</taxon>
    </lineage>
</organism>
<sequence>MSDNIVIDQNKLKEWVALCEEGGNLKRNGASTESLAEINIRISKALVSLISQNEADAEFLFQIINETPPQAPSNATTDPTDPN</sequence>
<protein>
    <submittedName>
        <fullName evidence="1">Uncharacterized protein</fullName>
    </submittedName>
</protein>
<name>A0A6C0BHV6_9ZZZZ</name>
<dbReference type="EMBL" id="MN739163">
    <property type="protein sequence ID" value="QHS91756.1"/>
    <property type="molecule type" value="Genomic_DNA"/>
</dbReference>